<dbReference type="Proteomes" id="UP001234297">
    <property type="component" value="Chromosome 10"/>
</dbReference>
<name>A0ACC2KPD6_PERAE</name>
<evidence type="ECO:0000313" key="2">
    <source>
        <dbReference type="Proteomes" id="UP001234297"/>
    </source>
</evidence>
<protein>
    <submittedName>
        <fullName evidence="1">Uncharacterized protein</fullName>
    </submittedName>
</protein>
<organism evidence="1 2">
    <name type="scientific">Persea americana</name>
    <name type="common">Avocado</name>
    <dbReference type="NCBI Taxonomy" id="3435"/>
    <lineage>
        <taxon>Eukaryota</taxon>
        <taxon>Viridiplantae</taxon>
        <taxon>Streptophyta</taxon>
        <taxon>Embryophyta</taxon>
        <taxon>Tracheophyta</taxon>
        <taxon>Spermatophyta</taxon>
        <taxon>Magnoliopsida</taxon>
        <taxon>Magnoliidae</taxon>
        <taxon>Laurales</taxon>
        <taxon>Lauraceae</taxon>
        <taxon>Persea</taxon>
    </lineage>
</organism>
<dbReference type="EMBL" id="CM056818">
    <property type="protein sequence ID" value="KAJ8623007.1"/>
    <property type="molecule type" value="Genomic_DNA"/>
</dbReference>
<accession>A0ACC2KPD6</accession>
<gene>
    <name evidence="1" type="ORF">MRB53_031536</name>
</gene>
<evidence type="ECO:0000313" key="1">
    <source>
        <dbReference type="EMBL" id="KAJ8623007.1"/>
    </source>
</evidence>
<sequence>MHVMLRSDNPDVDRLPTNPHQVIHHHQLSFRLRAGEFNYLPRGVPVPPSGPSKRHNAVVDSVSPNRVDSP</sequence>
<keyword evidence="2" id="KW-1185">Reference proteome</keyword>
<reference evidence="1 2" key="1">
    <citation type="journal article" date="2022" name="Hortic Res">
        <title>A haplotype resolved chromosomal level avocado genome allows analysis of novel avocado genes.</title>
        <authorList>
            <person name="Nath O."/>
            <person name="Fletcher S.J."/>
            <person name="Hayward A."/>
            <person name="Shaw L.M."/>
            <person name="Masouleh A.K."/>
            <person name="Furtado A."/>
            <person name="Henry R.J."/>
            <person name="Mitter N."/>
        </authorList>
    </citation>
    <scope>NUCLEOTIDE SEQUENCE [LARGE SCALE GENOMIC DNA]</scope>
    <source>
        <strain evidence="2">cv. Hass</strain>
    </source>
</reference>
<proteinExistence type="predicted"/>
<comment type="caution">
    <text evidence="1">The sequence shown here is derived from an EMBL/GenBank/DDBJ whole genome shotgun (WGS) entry which is preliminary data.</text>
</comment>